<dbReference type="InterPro" id="IPR012425">
    <property type="entry name" value="DmpG_comm"/>
</dbReference>
<evidence type="ECO:0000256" key="7">
    <source>
        <dbReference type="HAMAP-Rule" id="MF_01656"/>
    </source>
</evidence>
<name>A0ABT8HK24_MYCAO</name>
<dbReference type="Gene3D" id="3.20.20.70">
    <property type="entry name" value="Aldolase class I"/>
    <property type="match status" value="1"/>
</dbReference>
<dbReference type="Pfam" id="PF07836">
    <property type="entry name" value="DmpG_comm"/>
    <property type="match status" value="1"/>
</dbReference>
<evidence type="ECO:0000256" key="3">
    <source>
        <dbReference type="ARBA" id="ARBA00022797"/>
    </source>
</evidence>
<dbReference type="InterPro" id="IPR000891">
    <property type="entry name" value="PYR_CT"/>
</dbReference>
<keyword evidence="2 7" id="KW-0479">Metal-binding</keyword>
<keyword evidence="11" id="KW-1185">Reference proteome</keyword>
<dbReference type="PANTHER" id="PTHR10277:SF9">
    <property type="entry name" value="2-ISOPROPYLMALATE SYNTHASE 1, CHLOROPLASTIC-RELATED"/>
    <property type="match status" value="1"/>
</dbReference>
<evidence type="ECO:0000256" key="2">
    <source>
        <dbReference type="ARBA" id="ARBA00022723"/>
    </source>
</evidence>
<proteinExistence type="inferred from homology"/>
<feature type="binding site" evidence="7">
    <location>
        <position position="175"/>
    </location>
    <ligand>
        <name>substrate</name>
    </ligand>
</feature>
<dbReference type="InterPro" id="IPR050073">
    <property type="entry name" value="2-IPM_HCS-like"/>
</dbReference>
<dbReference type="InterPro" id="IPR035685">
    <property type="entry name" value="DRE_TIM_HOA"/>
</dbReference>
<dbReference type="PROSITE" id="PS50991">
    <property type="entry name" value="PYR_CT"/>
    <property type="match status" value="1"/>
</dbReference>
<comment type="similarity">
    <text evidence="1 7">Belongs to the 4-hydroxy-2-oxovalerate aldolase family.</text>
</comment>
<dbReference type="PANTHER" id="PTHR10277">
    <property type="entry name" value="HOMOCITRATE SYNTHASE-RELATED"/>
    <property type="match status" value="1"/>
</dbReference>
<evidence type="ECO:0000259" key="9">
    <source>
        <dbReference type="PROSITE" id="PS50991"/>
    </source>
</evidence>
<feature type="domain" description="Pyruvate carboxyltransferase" evidence="9">
    <location>
        <begin position="13"/>
        <end position="265"/>
    </location>
</feature>
<evidence type="ECO:0000313" key="10">
    <source>
        <dbReference type="EMBL" id="MDN4521111.1"/>
    </source>
</evidence>
<keyword evidence="4 7" id="KW-0464">Manganese</keyword>
<dbReference type="NCBIfam" id="TIGR03217">
    <property type="entry name" value="4OH_2_O_val_ald"/>
    <property type="match status" value="1"/>
</dbReference>
<comment type="caution">
    <text evidence="10">The sequence shown here is derived from an EMBL/GenBank/DDBJ whole genome shotgun (WGS) entry which is preliminary data.</text>
</comment>
<reference evidence="10" key="1">
    <citation type="submission" date="2023-07" db="EMBL/GenBank/DDBJ databases">
        <title>Degradation of tert-butanol by M. austroafricanum TBA100.</title>
        <authorList>
            <person name="Helbich S."/>
            <person name="Vainshtein Y."/>
        </authorList>
    </citation>
    <scope>NUCLEOTIDE SEQUENCE</scope>
    <source>
        <strain evidence="10">TBA100</strain>
    </source>
</reference>
<dbReference type="RefSeq" id="WP_208674136.1">
    <property type="nucleotide sequence ID" value="NZ_CP070380.1"/>
</dbReference>
<comment type="catalytic activity">
    <reaction evidence="6">
        <text>(S)-4-hydroxy-2-oxohexanoate = propanal + pyruvate</text>
        <dbReference type="Rhea" id="RHEA:36003"/>
        <dbReference type="ChEBI" id="CHEBI:15361"/>
        <dbReference type="ChEBI" id="CHEBI:17153"/>
        <dbReference type="ChEBI" id="CHEBI:73142"/>
        <dbReference type="EC" id="4.1.3.43"/>
    </reaction>
    <physiologicalReaction direction="left-to-right" evidence="6">
        <dbReference type="Rhea" id="RHEA:36004"/>
    </physiologicalReaction>
</comment>
<gene>
    <name evidence="10" type="primary">dmpG</name>
    <name evidence="10" type="ORF">QYF68_25280</name>
</gene>
<evidence type="ECO:0000256" key="6">
    <source>
        <dbReference type="ARBA" id="ARBA00023518"/>
    </source>
</evidence>
<feature type="binding site" evidence="7">
    <location>
        <position position="204"/>
    </location>
    <ligand>
        <name>Mn(2+)</name>
        <dbReference type="ChEBI" id="CHEBI:29035"/>
    </ligand>
</feature>
<feature type="binding site" evidence="7">
    <location>
        <position position="22"/>
    </location>
    <ligand>
        <name>Mn(2+)</name>
        <dbReference type="ChEBI" id="CHEBI:29035"/>
    </ligand>
</feature>
<keyword evidence="5 7" id="KW-0456">Lyase</keyword>
<dbReference type="CDD" id="cd07943">
    <property type="entry name" value="DRE_TIM_HOA"/>
    <property type="match status" value="1"/>
</dbReference>
<feature type="site" description="Transition state stabilizer" evidence="7">
    <location>
        <position position="21"/>
    </location>
</feature>
<feature type="active site" description="Proton acceptor" evidence="7">
    <location>
        <position position="25"/>
    </location>
</feature>
<dbReference type="HAMAP" id="MF_01656">
    <property type="entry name" value="HOA"/>
    <property type="match status" value="1"/>
</dbReference>
<feature type="binding site" evidence="7">
    <location>
        <begin position="21"/>
        <end position="22"/>
    </location>
    <ligand>
        <name>substrate</name>
    </ligand>
</feature>
<evidence type="ECO:0000313" key="11">
    <source>
        <dbReference type="Proteomes" id="UP001172687"/>
    </source>
</evidence>
<dbReference type="EC" id="4.1.3.39" evidence="7 8"/>
<evidence type="ECO:0000256" key="5">
    <source>
        <dbReference type="ARBA" id="ARBA00023239"/>
    </source>
</evidence>
<keyword evidence="3 7" id="KW-0058">Aromatic hydrocarbons catabolism</keyword>
<evidence type="ECO:0000256" key="4">
    <source>
        <dbReference type="ARBA" id="ARBA00023211"/>
    </source>
</evidence>
<protein>
    <recommendedName>
        <fullName evidence="7 8">4-hydroxy-2-oxovalerate aldolase</fullName>
        <shortName evidence="7">HOA</shortName>
        <ecNumber evidence="7 8">4.1.3.39</ecNumber>
    </recommendedName>
    <alternativeName>
        <fullName evidence="7">4-hydroxy-2-keto-pentanoic acid aldolase</fullName>
    </alternativeName>
    <alternativeName>
        <fullName evidence="7">4-hydroxy-2-oxopentanoate aldolase</fullName>
    </alternativeName>
</protein>
<feature type="binding site" evidence="7">
    <location>
        <position position="295"/>
    </location>
    <ligand>
        <name>substrate</name>
    </ligand>
</feature>
<dbReference type="EMBL" id="JAUHTC010000086">
    <property type="protein sequence ID" value="MDN4521111.1"/>
    <property type="molecule type" value="Genomic_DNA"/>
</dbReference>
<dbReference type="InterPro" id="IPR017629">
    <property type="entry name" value="4OH_2_O-val_aldolase"/>
</dbReference>
<evidence type="ECO:0000256" key="1">
    <source>
        <dbReference type="ARBA" id="ARBA00008944"/>
    </source>
</evidence>
<dbReference type="GO" id="GO:0008701">
    <property type="term" value="F:4-hydroxy-2-oxovalerate aldolase activity"/>
    <property type="evidence" value="ECO:0007669"/>
    <property type="project" value="UniProtKB-EC"/>
</dbReference>
<organism evidence="10 11">
    <name type="scientific">Mycolicibacterium austroafricanum</name>
    <name type="common">Mycobacterium austroafricanum</name>
    <dbReference type="NCBI Taxonomy" id="39687"/>
    <lineage>
        <taxon>Bacteria</taxon>
        <taxon>Bacillati</taxon>
        <taxon>Actinomycetota</taxon>
        <taxon>Actinomycetes</taxon>
        <taxon>Mycobacteriales</taxon>
        <taxon>Mycobacteriaceae</taxon>
        <taxon>Mycolicibacterium</taxon>
    </lineage>
</organism>
<feature type="binding site" evidence="7">
    <location>
        <position position="206"/>
    </location>
    <ligand>
        <name>Mn(2+)</name>
        <dbReference type="ChEBI" id="CHEBI:29035"/>
    </ligand>
</feature>
<dbReference type="SUPFAM" id="SSF51569">
    <property type="entry name" value="Aldolase"/>
    <property type="match status" value="1"/>
</dbReference>
<feature type="binding site" evidence="7">
    <location>
        <position position="204"/>
    </location>
    <ligand>
        <name>substrate</name>
    </ligand>
</feature>
<dbReference type="NCBIfam" id="NF006049">
    <property type="entry name" value="PRK08195.1"/>
    <property type="match status" value="1"/>
</dbReference>
<accession>A0ABT8HK24</accession>
<sequence length="347" mass="36770">MTTLTDEGSGPRVYIQDVTLRDGMHAVRHRYTLEQVGAIAAALDAAGVDAIEIGHGDGLAGTSLTYGPAAHTDAEWIGAVSSVVKRARVTTLLVPGIGTISQLERAHDLGVTSVRVATHATEGDVAAQHIAKARELGMDVSGFLMMSHMAPPDALAAQAKLMESYGAHCVYVTDSGGRLTMHGVRDRVRAYRDILQPDTELGIHAHQNLSLAVANSVTAVENGVTRVDASLAGMGAGAGNCPIEPLIAVANILGWQHHCDLFALQDAADDLVRPLQDRPVQVDRETLTLGYAGVYSSFLRHAEHAASTYDLDTRDILLEVGRRGLVGGQEDMIVDVALDLARQNGNP</sequence>
<dbReference type="Pfam" id="PF00682">
    <property type="entry name" value="HMGL-like"/>
    <property type="match status" value="1"/>
</dbReference>
<comment type="catalytic activity">
    <reaction evidence="7">
        <text>(S)-4-hydroxy-2-oxopentanoate = acetaldehyde + pyruvate</text>
        <dbReference type="Rhea" id="RHEA:22624"/>
        <dbReference type="ChEBI" id="CHEBI:15343"/>
        <dbReference type="ChEBI" id="CHEBI:15361"/>
        <dbReference type="ChEBI" id="CHEBI:73143"/>
        <dbReference type="EC" id="4.1.3.39"/>
    </reaction>
</comment>
<dbReference type="InterPro" id="IPR013785">
    <property type="entry name" value="Aldolase_TIM"/>
</dbReference>
<dbReference type="Proteomes" id="UP001172687">
    <property type="component" value="Unassembled WGS sequence"/>
</dbReference>
<dbReference type="SUPFAM" id="SSF89000">
    <property type="entry name" value="post-HMGL domain-like"/>
    <property type="match status" value="1"/>
</dbReference>
<evidence type="ECO:0000256" key="8">
    <source>
        <dbReference type="NCBIfam" id="TIGR03217"/>
    </source>
</evidence>
<dbReference type="Gene3D" id="1.10.8.60">
    <property type="match status" value="1"/>
</dbReference>